<dbReference type="RefSeq" id="WP_252168079.1">
    <property type="nucleotide sequence ID" value="NZ_CP084930.1"/>
</dbReference>
<keyword evidence="3" id="KW-1185">Reference proteome</keyword>
<protein>
    <submittedName>
        <fullName evidence="2">Uncharacterized protein</fullName>
    </submittedName>
</protein>
<evidence type="ECO:0000256" key="1">
    <source>
        <dbReference type="SAM" id="MobiDB-lite"/>
    </source>
</evidence>
<dbReference type="EMBL" id="CP084930">
    <property type="protein sequence ID" value="USI74276.1"/>
    <property type="molecule type" value="Genomic_DNA"/>
</dbReference>
<feature type="region of interest" description="Disordered" evidence="1">
    <location>
        <begin position="38"/>
        <end position="60"/>
    </location>
</feature>
<evidence type="ECO:0000313" key="2">
    <source>
        <dbReference type="EMBL" id="USI74276.1"/>
    </source>
</evidence>
<name>A0ABY4XC36_9SPHN</name>
<accession>A0ABY4XC36</accession>
<organism evidence="2 3">
    <name type="scientific">Sphingomonas morindae</name>
    <dbReference type="NCBI Taxonomy" id="1541170"/>
    <lineage>
        <taxon>Bacteria</taxon>
        <taxon>Pseudomonadati</taxon>
        <taxon>Pseudomonadota</taxon>
        <taxon>Alphaproteobacteria</taxon>
        <taxon>Sphingomonadales</taxon>
        <taxon>Sphingomonadaceae</taxon>
        <taxon>Sphingomonas</taxon>
    </lineage>
</organism>
<reference evidence="2" key="1">
    <citation type="journal article" date="2022" name="Toxins">
        <title>Genomic Analysis of Sphingopyxis sp. USTB-05 for Biodegrading Cyanobacterial Hepatotoxins.</title>
        <authorList>
            <person name="Liu C."/>
            <person name="Xu Q."/>
            <person name="Zhao Z."/>
            <person name="Zhang H."/>
            <person name="Liu X."/>
            <person name="Yin C."/>
            <person name="Liu Y."/>
            <person name="Yan H."/>
        </authorList>
    </citation>
    <scope>NUCLEOTIDE SEQUENCE</scope>
    <source>
        <strain evidence="2">NBD5</strain>
    </source>
</reference>
<feature type="region of interest" description="Disordered" evidence="1">
    <location>
        <begin position="1"/>
        <end position="22"/>
    </location>
</feature>
<evidence type="ECO:0000313" key="3">
    <source>
        <dbReference type="Proteomes" id="UP001056937"/>
    </source>
</evidence>
<gene>
    <name evidence="2" type="ORF">LHA26_07445</name>
</gene>
<dbReference type="Proteomes" id="UP001056937">
    <property type="component" value="Chromosome 1"/>
</dbReference>
<sequence length="273" mass="28448">MPIAPMPPLDGDFGARPEAPARYGEDAARLARARALEAGRAPTEALPPGPAPVAARHRPGPSRWQGGLWVLVRPPSAVTRIAEIGELGGSEAGMRLTHPIGKGRRLAASLRVSRALAAPPQAEIAPGIDWRVRARLPVHLLVERRVPLRGGGPADWAALLVAGLHHRPLARRLWLDGYGQAGLIGTARPRGFADGAARLGRPLATRGRSEVAATLGLWGAAQPGAARIDAGPGLVLRLPLAGATMGAALDWRFRLAGRSLPGSGPALTLTLGF</sequence>
<proteinExistence type="predicted"/>